<dbReference type="OrthoDB" id="26679at2759"/>
<dbReference type="InParanoid" id="A0A369J8A6"/>
<dbReference type="PROSITE" id="PS51886">
    <property type="entry name" value="TLDC"/>
    <property type="match status" value="1"/>
</dbReference>
<dbReference type="GO" id="GO:0005739">
    <property type="term" value="C:mitochondrion"/>
    <property type="evidence" value="ECO:0007669"/>
    <property type="project" value="UniProtKB-SubCell"/>
</dbReference>
<evidence type="ECO:0000256" key="1">
    <source>
        <dbReference type="ARBA" id="ARBA00004173"/>
    </source>
</evidence>
<evidence type="ECO:0000256" key="5">
    <source>
        <dbReference type="SAM" id="MobiDB-lite"/>
    </source>
</evidence>
<sequence length="659" mass="70686">MTTPFSLFPKLEPSDASPNQPAQVVRAFDEAAIDKFATLFSPATPRASPVLGPIMTPTMVYAKPRPRSYHQEASGSDSDFGSFVSVPAMEDPLAASDLELPPPIQGGSWTGESSKESTIQNPSLSFFDRFAQDAKASVERKKRGVLEELLIHEDDPLYWLTDQDQTGDAAGSNTTIWPEPEPEPALLADDSSTVASEAPSDVSSPLNDLDHEFFTTKPAASTLNQPRPHIAINPRHFPVHSSTLPLPPLPPTLAPPVADTASAPPSVSPPDEISDPLSTATGPERGRSMPDRRSPSYSTLTNLPSRFMSSLLPSSSKSNPTVQAASPSLESLFAFDVANPPSRTRAQSIDRQSHTGLYRTYSQPNQDVQISHGTPFARSLKSSSSPFASHIYIPPTGAPGYGGERYDWDKGFSAELERELSTPDEPKDKELVGIDAMGGGHTKGKGKAKMKDVVGELMEKKSGSVELLGRKASTVPLLGVKLADMIRTHLPALARLPRKWTLLYSLDQHGISLKTLYARCEAPMQPRPGVSLPAGALVVVKDAGDTLFGVWTGKEGVHPSRGKGYYGGGDSFLWKYVGGKLHVFKWTGKNNYVALCEPEYISFGGGDGNYGLYLDDTLFEGSSAPCPTFANEPLCSPGPKAAGVVSFECVGLEVWAVGP</sequence>
<protein>
    <recommendedName>
        <fullName evidence="4">Oxidation resistance protein 1</fullName>
    </recommendedName>
</protein>
<dbReference type="PANTHER" id="PTHR23354">
    <property type="entry name" value="NUCLEOLAR PROTEIN 7/ESTROGEN RECEPTOR COACTIVATOR-RELATED"/>
    <property type="match status" value="1"/>
</dbReference>
<dbReference type="STRING" id="39966.A0A369J8A6"/>
<feature type="compositionally biased region" description="Basic and acidic residues" evidence="5">
    <location>
        <begin position="284"/>
        <end position="294"/>
    </location>
</feature>
<evidence type="ECO:0000259" key="6">
    <source>
        <dbReference type="PROSITE" id="PS51886"/>
    </source>
</evidence>
<feature type="compositionally biased region" description="Polar residues" evidence="5">
    <location>
        <begin position="190"/>
        <end position="206"/>
    </location>
</feature>
<accession>A0A369J8A6</accession>
<evidence type="ECO:0000256" key="4">
    <source>
        <dbReference type="ARBA" id="ARBA00040604"/>
    </source>
</evidence>
<dbReference type="AlphaFoldDB" id="A0A369J8A6"/>
<comment type="similarity">
    <text evidence="2">Belongs to the OXR1 family.</text>
</comment>
<keyword evidence="8" id="KW-1185">Reference proteome</keyword>
<evidence type="ECO:0000256" key="2">
    <source>
        <dbReference type="ARBA" id="ARBA00009540"/>
    </source>
</evidence>
<evidence type="ECO:0000313" key="8">
    <source>
        <dbReference type="Proteomes" id="UP000076154"/>
    </source>
</evidence>
<name>A0A369J8A6_HYPMA</name>
<feature type="compositionally biased region" description="Basic and acidic residues" evidence="5">
    <location>
        <begin position="418"/>
        <end position="432"/>
    </location>
</feature>
<comment type="subcellular location">
    <subcellularLocation>
        <location evidence="1">Mitochondrion</location>
    </subcellularLocation>
</comment>
<feature type="region of interest" description="Disordered" evidence="5">
    <location>
        <begin position="167"/>
        <end position="208"/>
    </location>
</feature>
<dbReference type="Proteomes" id="UP000076154">
    <property type="component" value="Unassembled WGS sequence"/>
</dbReference>
<feature type="compositionally biased region" description="Pro residues" evidence="5">
    <location>
        <begin position="245"/>
        <end position="254"/>
    </location>
</feature>
<dbReference type="InterPro" id="IPR006571">
    <property type="entry name" value="TLDc_dom"/>
</dbReference>
<feature type="region of interest" description="Disordered" evidence="5">
    <location>
        <begin position="1"/>
        <end position="22"/>
    </location>
</feature>
<dbReference type="GO" id="GO:0005634">
    <property type="term" value="C:nucleus"/>
    <property type="evidence" value="ECO:0007669"/>
    <property type="project" value="TreeGrafter"/>
</dbReference>
<dbReference type="EMBL" id="LUEZ02000106">
    <property type="protein sequence ID" value="RDB18168.1"/>
    <property type="molecule type" value="Genomic_DNA"/>
</dbReference>
<dbReference type="PANTHER" id="PTHR23354:SF62">
    <property type="entry name" value="MUSTARD, ISOFORM V"/>
    <property type="match status" value="1"/>
</dbReference>
<evidence type="ECO:0000256" key="3">
    <source>
        <dbReference type="ARBA" id="ARBA00023128"/>
    </source>
</evidence>
<proteinExistence type="inferred from homology"/>
<feature type="region of interest" description="Disordered" evidence="5">
    <location>
        <begin position="242"/>
        <end position="303"/>
    </location>
</feature>
<dbReference type="GO" id="GO:0006979">
    <property type="term" value="P:response to oxidative stress"/>
    <property type="evidence" value="ECO:0007669"/>
    <property type="project" value="TreeGrafter"/>
</dbReference>
<keyword evidence="3" id="KW-0496">Mitochondrion</keyword>
<dbReference type="Pfam" id="PF07534">
    <property type="entry name" value="TLD"/>
    <property type="match status" value="1"/>
</dbReference>
<feature type="domain" description="TLDc" evidence="6">
    <location>
        <begin position="476"/>
        <end position="653"/>
    </location>
</feature>
<feature type="region of interest" description="Disordered" evidence="5">
    <location>
        <begin position="418"/>
        <end position="447"/>
    </location>
</feature>
<evidence type="ECO:0000313" key="7">
    <source>
        <dbReference type="EMBL" id="RDB18168.1"/>
    </source>
</evidence>
<gene>
    <name evidence="7" type="primary">OXR1</name>
    <name evidence="7" type="ORF">Hypma_000489</name>
</gene>
<reference evidence="7" key="1">
    <citation type="submission" date="2018-04" db="EMBL/GenBank/DDBJ databases">
        <title>Whole genome sequencing of Hypsizygus marmoreus.</title>
        <authorList>
            <person name="Choi I.-G."/>
            <person name="Min B."/>
            <person name="Kim J.-G."/>
            <person name="Kim S."/>
            <person name="Oh Y.-L."/>
            <person name="Kong W.-S."/>
            <person name="Park H."/>
            <person name="Jeong J."/>
            <person name="Song E.-S."/>
        </authorList>
    </citation>
    <scope>NUCLEOTIDE SEQUENCE [LARGE SCALE GENOMIC DNA]</scope>
    <source>
        <strain evidence="7">51987-8</strain>
    </source>
</reference>
<feature type="compositionally biased region" description="Polar residues" evidence="5">
    <location>
        <begin position="167"/>
        <end position="176"/>
    </location>
</feature>
<comment type="caution">
    <text evidence="7">The sequence shown here is derived from an EMBL/GenBank/DDBJ whole genome shotgun (WGS) entry which is preliminary data.</text>
</comment>
<dbReference type="SMART" id="SM00584">
    <property type="entry name" value="TLDc"/>
    <property type="match status" value="1"/>
</dbReference>
<organism evidence="7 8">
    <name type="scientific">Hypsizygus marmoreus</name>
    <name type="common">White beech mushroom</name>
    <name type="synonym">Agaricus marmoreus</name>
    <dbReference type="NCBI Taxonomy" id="39966"/>
    <lineage>
        <taxon>Eukaryota</taxon>
        <taxon>Fungi</taxon>
        <taxon>Dikarya</taxon>
        <taxon>Basidiomycota</taxon>
        <taxon>Agaricomycotina</taxon>
        <taxon>Agaricomycetes</taxon>
        <taxon>Agaricomycetidae</taxon>
        <taxon>Agaricales</taxon>
        <taxon>Tricholomatineae</taxon>
        <taxon>Lyophyllaceae</taxon>
        <taxon>Hypsizygus</taxon>
    </lineage>
</organism>